<evidence type="ECO:0000256" key="1">
    <source>
        <dbReference type="SAM" id="Phobius"/>
    </source>
</evidence>
<dbReference type="EMBL" id="MN737481">
    <property type="protein sequence ID" value="QHD26481.1"/>
    <property type="molecule type" value="Genomic_DNA"/>
</dbReference>
<reference evidence="2" key="1">
    <citation type="submission" date="2019-11" db="EMBL/GenBank/DDBJ databases">
        <title>Complete mitochondrial genome of the stingless bee Lepidotrigona terminata.</title>
        <authorList>
            <person name="Wang C.-Y."/>
            <person name="Zhao M."/>
            <person name="Xu H.-L."/>
            <person name="Zhang F.-L."/>
            <person name="Zhong Y.-H."/>
            <person name="Feng Y."/>
            <person name="Wang S.-J."/>
        </authorList>
    </citation>
    <scope>NUCLEOTIDE SEQUENCE</scope>
</reference>
<feature type="transmembrane region" description="Helical" evidence="1">
    <location>
        <begin position="176"/>
        <end position="195"/>
    </location>
</feature>
<dbReference type="AlphaFoldDB" id="A0A6B9MRZ9"/>
<organism evidence="2">
    <name type="scientific">Lepidotrigona terminata</name>
    <dbReference type="NCBI Taxonomy" id="398115"/>
    <lineage>
        <taxon>Eukaryota</taxon>
        <taxon>Metazoa</taxon>
        <taxon>Ecdysozoa</taxon>
        <taxon>Arthropoda</taxon>
        <taxon>Hexapoda</taxon>
        <taxon>Insecta</taxon>
        <taxon>Pterygota</taxon>
        <taxon>Neoptera</taxon>
        <taxon>Endopterygota</taxon>
        <taxon>Hymenoptera</taxon>
        <taxon>Apocrita</taxon>
        <taxon>Aculeata</taxon>
        <taxon>Apoidea</taxon>
        <taxon>Anthophila</taxon>
        <taxon>Apidae</taxon>
        <taxon>Lepidotrigona</taxon>
    </lineage>
</organism>
<accession>A0A6B9MRZ9</accession>
<keyword evidence="1" id="KW-0812">Transmembrane</keyword>
<protein>
    <submittedName>
        <fullName evidence="2">NADH dehydrogenase subunit 2</fullName>
    </submittedName>
</protein>
<feature type="transmembrane region" description="Helical" evidence="1">
    <location>
        <begin position="216"/>
        <end position="237"/>
    </location>
</feature>
<name>A0A6B9MRZ9_9HYME</name>
<geneLocation type="mitochondrion" evidence="2"/>
<proteinExistence type="predicted"/>
<keyword evidence="1" id="KW-0472">Membrane</keyword>
<sequence>MLLVLVMMKLSMFPFHNWMIFCYEKSSWEQMFLMSSIMKFIPISFFCHFLEFWKVMLFIAMFNSIFMSIYVGIGFSLKKTIACSTSFNNFILMYIFMLNTKQFVIFAVTYSMVLFSLTQLLSKFGCSKYFILFNSKPAEYMFKIWVVIYSMIPMASSFILKWNFVYEMLKFNSSMSFVYFLFLLSNLMMIWKYMLMIKKSFMTKASFTMKNEIPKVSMWMVLATFLFITLFVIFNFLSM</sequence>
<keyword evidence="1" id="KW-1133">Transmembrane helix</keyword>
<feature type="transmembrane region" description="Helical" evidence="1">
    <location>
        <begin position="103"/>
        <end position="121"/>
    </location>
</feature>
<gene>
    <name evidence="2" type="primary">ND2</name>
</gene>
<feature type="transmembrane region" description="Helical" evidence="1">
    <location>
        <begin position="142"/>
        <end position="164"/>
    </location>
</feature>
<keyword evidence="2" id="KW-0496">Mitochondrion</keyword>
<feature type="transmembrane region" description="Helical" evidence="1">
    <location>
        <begin position="55"/>
        <end position="73"/>
    </location>
</feature>
<evidence type="ECO:0000313" key="2">
    <source>
        <dbReference type="EMBL" id="QHD26481.1"/>
    </source>
</evidence>